<accession>A0AAD9NR99</accession>
<keyword evidence="6" id="KW-0325">Glycoprotein</keyword>
<dbReference type="EMBL" id="JAODUO010000469">
    <property type="protein sequence ID" value="KAK2179842.1"/>
    <property type="molecule type" value="Genomic_DNA"/>
</dbReference>
<proteinExistence type="inferred from homology"/>
<evidence type="ECO:0000256" key="5">
    <source>
        <dbReference type="ARBA" id="ARBA00023157"/>
    </source>
</evidence>
<keyword evidence="3" id="KW-0964">Secreted</keyword>
<keyword evidence="5" id="KW-1015">Disulfide bond</keyword>
<evidence type="ECO:0000259" key="8">
    <source>
        <dbReference type="PROSITE" id="PS51110"/>
    </source>
</evidence>
<dbReference type="Pfam" id="PF02199">
    <property type="entry name" value="SapA"/>
    <property type="match status" value="1"/>
</dbReference>
<dbReference type="PANTHER" id="PTHR13234">
    <property type="entry name" value="GAMMA-INTERFERON INDUCIBLE LYSOSOMAL THIOL REDUCTASE GILT"/>
    <property type="match status" value="1"/>
</dbReference>
<evidence type="ECO:0000256" key="1">
    <source>
        <dbReference type="ARBA" id="ARBA00004613"/>
    </source>
</evidence>
<dbReference type="InterPro" id="IPR004911">
    <property type="entry name" value="Interferon-induced_GILT"/>
</dbReference>
<keyword evidence="10" id="KW-1185">Reference proteome</keyword>
<dbReference type="AlphaFoldDB" id="A0AAD9NR99"/>
<evidence type="ECO:0000256" key="3">
    <source>
        <dbReference type="ARBA" id="ARBA00022525"/>
    </source>
</evidence>
<name>A0AAD9NR99_RIDPI</name>
<dbReference type="Pfam" id="PF03227">
    <property type="entry name" value="GILT"/>
    <property type="match status" value="1"/>
</dbReference>
<comment type="caution">
    <text evidence="9">The sequence shown here is derived from an EMBL/GenBank/DDBJ whole genome shotgun (WGS) entry which is preliminary data.</text>
</comment>
<evidence type="ECO:0000256" key="4">
    <source>
        <dbReference type="ARBA" id="ARBA00022729"/>
    </source>
</evidence>
<protein>
    <recommendedName>
        <fullName evidence="8">Saposin A-type domain-containing protein</fullName>
    </recommendedName>
</protein>
<evidence type="ECO:0000313" key="10">
    <source>
        <dbReference type="Proteomes" id="UP001209878"/>
    </source>
</evidence>
<dbReference type="GO" id="GO:0005576">
    <property type="term" value="C:extracellular region"/>
    <property type="evidence" value="ECO:0007669"/>
    <property type="project" value="UniProtKB-SubCell"/>
</dbReference>
<comment type="similarity">
    <text evidence="2">Belongs to the GILT family.</text>
</comment>
<dbReference type="Proteomes" id="UP001209878">
    <property type="component" value="Unassembled WGS sequence"/>
</dbReference>
<organism evidence="9 10">
    <name type="scientific">Ridgeia piscesae</name>
    <name type="common">Tubeworm</name>
    <dbReference type="NCBI Taxonomy" id="27915"/>
    <lineage>
        <taxon>Eukaryota</taxon>
        <taxon>Metazoa</taxon>
        <taxon>Spiralia</taxon>
        <taxon>Lophotrochozoa</taxon>
        <taxon>Annelida</taxon>
        <taxon>Polychaeta</taxon>
        <taxon>Sedentaria</taxon>
        <taxon>Canalipalpata</taxon>
        <taxon>Sabellida</taxon>
        <taxon>Siboglinidae</taxon>
        <taxon>Ridgeia</taxon>
    </lineage>
</organism>
<dbReference type="GO" id="GO:0016671">
    <property type="term" value="F:oxidoreductase activity, acting on a sulfur group of donors, disulfide as acceptor"/>
    <property type="evidence" value="ECO:0007669"/>
    <property type="project" value="InterPro"/>
</dbReference>
<evidence type="ECO:0000256" key="7">
    <source>
        <dbReference type="SAM" id="SignalP"/>
    </source>
</evidence>
<dbReference type="PROSITE" id="PS51110">
    <property type="entry name" value="SAP_A"/>
    <property type="match status" value="1"/>
</dbReference>
<dbReference type="InterPro" id="IPR003119">
    <property type="entry name" value="SAP_A"/>
</dbReference>
<evidence type="ECO:0000313" key="9">
    <source>
        <dbReference type="EMBL" id="KAK2179842.1"/>
    </source>
</evidence>
<keyword evidence="4 7" id="KW-0732">Signal</keyword>
<feature type="chain" id="PRO_5041945489" description="Saposin A-type domain-containing protein" evidence="7">
    <location>
        <begin position="22"/>
        <end position="259"/>
    </location>
</feature>
<sequence>MYSRSVVVVCAVAVFATCASSAGCRFPPSVWCSSEDIAKECEVTEACRKNVWLSATREGAAVPLALYYETLCPDCKNFVQTQLWPAYQKVGSIMNVTLVPYGNAWEKQSGSRWEFHCQHGAPECQGNVIQTCAIEILQNFKVYFPFIHCMESSEDAPSKSAVQASCAKKFGINYKDIDACAQGTRGNRLEHQMALKTKRLNPPHTYVPWVTLHGVHTDKIQKSAEADLIQLICDTYQGKPPSGCIERLLTHHKCPRFDL</sequence>
<reference evidence="9" key="1">
    <citation type="journal article" date="2023" name="Mol. Biol. Evol.">
        <title>Third-Generation Sequencing Reveals the Adaptive Role of the Epigenome in Three Deep-Sea Polychaetes.</title>
        <authorList>
            <person name="Perez M."/>
            <person name="Aroh O."/>
            <person name="Sun Y."/>
            <person name="Lan Y."/>
            <person name="Juniper S.K."/>
            <person name="Young C.R."/>
            <person name="Angers B."/>
            <person name="Qian P.Y."/>
        </authorList>
    </citation>
    <scope>NUCLEOTIDE SEQUENCE</scope>
    <source>
        <strain evidence="9">R07B-5</strain>
    </source>
</reference>
<feature type="signal peptide" evidence="7">
    <location>
        <begin position="1"/>
        <end position="21"/>
    </location>
</feature>
<feature type="domain" description="Saposin A-type" evidence="8">
    <location>
        <begin position="17"/>
        <end position="57"/>
    </location>
</feature>
<gene>
    <name evidence="9" type="ORF">NP493_469g00002</name>
</gene>
<dbReference type="PROSITE" id="PS51257">
    <property type="entry name" value="PROKAR_LIPOPROTEIN"/>
    <property type="match status" value="1"/>
</dbReference>
<evidence type="ECO:0000256" key="6">
    <source>
        <dbReference type="ARBA" id="ARBA00023180"/>
    </source>
</evidence>
<dbReference type="PANTHER" id="PTHR13234:SF8">
    <property type="entry name" value="GAMMA-INTERFERON-INDUCIBLE LYSOSOMAL THIOL REDUCTASE"/>
    <property type="match status" value="1"/>
</dbReference>
<comment type="subcellular location">
    <subcellularLocation>
        <location evidence="1">Secreted</location>
    </subcellularLocation>
</comment>
<evidence type="ECO:0000256" key="2">
    <source>
        <dbReference type="ARBA" id="ARBA00005679"/>
    </source>
</evidence>